<evidence type="ECO:0000313" key="2">
    <source>
        <dbReference type="Proteomes" id="UP000828048"/>
    </source>
</evidence>
<evidence type="ECO:0000313" key="1">
    <source>
        <dbReference type="EMBL" id="KAH7847884.1"/>
    </source>
</evidence>
<organism evidence="1 2">
    <name type="scientific">Vaccinium darrowii</name>
    <dbReference type="NCBI Taxonomy" id="229202"/>
    <lineage>
        <taxon>Eukaryota</taxon>
        <taxon>Viridiplantae</taxon>
        <taxon>Streptophyta</taxon>
        <taxon>Embryophyta</taxon>
        <taxon>Tracheophyta</taxon>
        <taxon>Spermatophyta</taxon>
        <taxon>Magnoliopsida</taxon>
        <taxon>eudicotyledons</taxon>
        <taxon>Gunneridae</taxon>
        <taxon>Pentapetalae</taxon>
        <taxon>asterids</taxon>
        <taxon>Ericales</taxon>
        <taxon>Ericaceae</taxon>
        <taxon>Vaccinioideae</taxon>
        <taxon>Vaccinieae</taxon>
        <taxon>Vaccinium</taxon>
    </lineage>
</organism>
<reference evidence="1 2" key="1">
    <citation type="journal article" date="2021" name="Hortic Res">
        <title>High-quality reference genome and annotation aids understanding of berry development for evergreen blueberry (Vaccinium darrowii).</title>
        <authorList>
            <person name="Yu J."/>
            <person name="Hulse-Kemp A.M."/>
            <person name="Babiker E."/>
            <person name="Staton M."/>
        </authorList>
    </citation>
    <scope>NUCLEOTIDE SEQUENCE [LARGE SCALE GENOMIC DNA]</scope>
    <source>
        <strain evidence="2">cv. NJ 8807/NJ 8810</strain>
        <tissue evidence="1">Young leaf</tissue>
    </source>
</reference>
<sequence length="536" mass="59208">MVIYSTAKWVSILGFNPNCCNLGQSASGPERGGQEDSENAHPHRGQVRLSFSTHSIKTNGWWPWDHRIPSGATGKLSSDLVIRQGSLFTIYVDNLPNGVGTPWFHKFFSNFGFIKDVYLSYRRSKCTRNKFGFVRYETTRDAEQALDKANGIWIGKRSLIVERASYDKGMSHSTFSAKSFLGVSGSSGTRNHKFQVDVPIHHAEGNGVSLDLIKESEGRFTLNLQPTATEWLTRSAVAKLKDLTTPELENKVLQSSAYDQQNGKDKVEEGIIHPREVVNESVHNLGVNLERENTDREEFIQKGEVVGGDKLLSPHLPREAVNKLDIIMEEPVVSNVGESSELGVEVESLVEETQLVDEGLQCNNVKAAVMDYVSSSSNFDISPVGNGKCPIISSGDPGVNRENYHNNNILGHHDCNSAVPTECELELFLDNDIEPAENSSANASSDSNIDQAPTALDSPNLGSDELSDNNNSMLSKVDDTIDTPLVYLELNGEEFNEGLRTDAYHKDHEVDTFEDSHIPIQATVKGGKGEKKRKHH</sequence>
<protein>
    <submittedName>
        <fullName evidence="1">Uncharacterized protein</fullName>
    </submittedName>
</protein>
<dbReference type="Proteomes" id="UP000828048">
    <property type="component" value="Chromosome 5"/>
</dbReference>
<keyword evidence="2" id="KW-1185">Reference proteome</keyword>
<dbReference type="EMBL" id="CM037155">
    <property type="protein sequence ID" value="KAH7847884.1"/>
    <property type="molecule type" value="Genomic_DNA"/>
</dbReference>
<gene>
    <name evidence="1" type="ORF">Vadar_031277</name>
</gene>
<proteinExistence type="predicted"/>
<accession>A0ACB7Y2W0</accession>
<name>A0ACB7Y2W0_9ERIC</name>
<comment type="caution">
    <text evidence="1">The sequence shown here is derived from an EMBL/GenBank/DDBJ whole genome shotgun (WGS) entry which is preliminary data.</text>
</comment>